<evidence type="ECO:0000259" key="9">
    <source>
        <dbReference type="PROSITE" id="PS50109"/>
    </source>
</evidence>
<dbReference type="Gene3D" id="3.40.50.2300">
    <property type="match status" value="1"/>
</dbReference>
<feature type="domain" description="Response regulatory" evidence="10">
    <location>
        <begin position="498"/>
        <end position="613"/>
    </location>
</feature>
<evidence type="ECO:0000256" key="1">
    <source>
        <dbReference type="ARBA" id="ARBA00000085"/>
    </source>
</evidence>
<dbReference type="CDD" id="cd00156">
    <property type="entry name" value="REC"/>
    <property type="match status" value="1"/>
</dbReference>
<dbReference type="InterPro" id="IPR003661">
    <property type="entry name" value="HisK_dim/P_dom"/>
</dbReference>
<dbReference type="SUPFAM" id="SSF55874">
    <property type="entry name" value="ATPase domain of HSP90 chaperone/DNA topoisomerase II/histidine kinase"/>
    <property type="match status" value="1"/>
</dbReference>
<feature type="transmembrane region" description="Helical" evidence="8">
    <location>
        <begin position="117"/>
        <end position="136"/>
    </location>
</feature>
<dbReference type="InterPro" id="IPR036097">
    <property type="entry name" value="HisK_dim/P_sf"/>
</dbReference>
<gene>
    <name evidence="11" type="ORF">EC580_06765</name>
</gene>
<dbReference type="InterPro" id="IPR050736">
    <property type="entry name" value="Sensor_HK_Regulatory"/>
</dbReference>
<dbReference type="InterPro" id="IPR004358">
    <property type="entry name" value="Sig_transdc_His_kin-like_C"/>
</dbReference>
<dbReference type="Gene3D" id="1.10.287.130">
    <property type="match status" value="1"/>
</dbReference>
<evidence type="ECO:0000256" key="5">
    <source>
        <dbReference type="ARBA" id="ARBA00022777"/>
    </source>
</evidence>
<dbReference type="GO" id="GO:0000155">
    <property type="term" value="F:phosphorelay sensor kinase activity"/>
    <property type="evidence" value="ECO:0007669"/>
    <property type="project" value="InterPro"/>
</dbReference>
<evidence type="ECO:0000256" key="2">
    <source>
        <dbReference type="ARBA" id="ARBA00012438"/>
    </source>
</evidence>
<evidence type="ECO:0000259" key="10">
    <source>
        <dbReference type="PROSITE" id="PS50110"/>
    </source>
</evidence>
<feature type="domain" description="Histidine kinase" evidence="9">
    <location>
        <begin position="262"/>
        <end position="475"/>
    </location>
</feature>
<dbReference type="PANTHER" id="PTHR43711:SF1">
    <property type="entry name" value="HISTIDINE KINASE 1"/>
    <property type="match status" value="1"/>
</dbReference>
<dbReference type="SMART" id="SM00387">
    <property type="entry name" value="HATPase_c"/>
    <property type="match status" value="1"/>
</dbReference>
<dbReference type="CDD" id="cd00082">
    <property type="entry name" value="HisKA"/>
    <property type="match status" value="1"/>
</dbReference>
<dbReference type="InterPro" id="IPR036890">
    <property type="entry name" value="HATPase_C_sf"/>
</dbReference>
<comment type="catalytic activity">
    <reaction evidence="1">
        <text>ATP + protein L-histidine = ADP + protein N-phospho-L-histidine.</text>
        <dbReference type="EC" id="2.7.13.3"/>
    </reaction>
</comment>
<feature type="transmembrane region" description="Helical" evidence="8">
    <location>
        <begin position="170"/>
        <end position="188"/>
    </location>
</feature>
<dbReference type="Gene3D" id="3.30.565.10">
    <property type="entry name" value="Histidine kinase-like ATPase, C-terminal domain"/>
    <property type="match status" value="1"/>
</dbReference>
<dbReference type="AlphaFoldDB" id="A0A3M8R570"/>
<keyword evidence="8" id="KW-0812">Transmembrane</keyword>
<dbReference type="OrthoDB" id="5288192at2"/>
<dbReference type="Pfam" id="PF00512">
    <property type="entry name" value="HisKA"/>
    <property type="match status" value="1"/>
</dbReference>
<feature type="transmembrane region" description="Helical" evidence="8">
    <location>
        <begin position="194"/>
        <end position="211"/>
    </location>
</feature>
<evidence type="ECO:0000256" key="3">
    <source>
        <dbReference type="ARBA" id="ARBA00022553"/>
    </source>
</evidence>
<keyword evidence="4" id="KW-0808">Transferase</keyword>
<dbReference type="EMBL" id="RIZI01000158">
    <property type="protein sequence ID" value="RNF63231.1"/>
    <property type="molecule type" value="Genomic_DNA"/>
</dbReference>
<dbReference type="PROSITE" id="PS50110">
    <property type="entry name" value="RESPONSE_REGULATORY"/>
    <property type="match status" value="1"/>
</dbReference>
<proteinExistence type="predicted"/>
<name>A0A3M8R570_9PROT</name>
<feature type="modified residue" description="4-aspartylphosphate" evidence="7">
    <location>
        <position position="548"/>
    </location>
</feature>
<dbReference type="InterPro" id="IPR005467">
    <property type="entry name" value="His_kinase_dom"/>
</dbReference>
<evidence type="ECO:0000313" key="11">
    <source>
        <dbReference type="EMBL" id="RNF63231.1"/>
    </source>
</evidence>
<dbReference type="PRINTS" id="PR00344">
    <property type="entry name" value="BCTRLSENSOR"/>
</dbReference>
<protein>
    <recommendedName>
        <fullName evidence="2">histidine kinase</fullName>
        <ecNumber evidence="2">2.7.13.3</ecNumber>
    </recommendedName>
</protein>
<accession>A0A3M8R570</accession>
<organism evidence="11">
    <name type="scientific">Acidithiobacillus sulfuriphilus</name>
    <dbReference type="NCBI Taxonomy" id="1867749"/>
    <lineage>
        <taxon>Bacteria</taxon>
        <taxon>Pseudomonadati</taxon>
        <taxon>Pseudomonadota</taxon>
        <taxon>Acidithiobacillia</taxon>
        <taxon>Acidithiobacillales</taxon>
        <taxon>Acidithiobacillaceae</taxon>
        <taxon>Acidithiobacillus</taxon>
    </lineage>
</organism>
<dbReference type="PROSITE" id="PS50109">
    <property type="entry name" value="HIS_KIN"/>
    <property type="match status" value="1"/>
</dbReference>
<dbReference type="InterPro" id="IPR011006">
    <property type="entry name" value="CheY-like_superfamily"/>
</dbReference>
<dbReference type="Pfam" id="PF00072">
    <property type="entry name" value="Response_reg"/>
    <property type="match status" value="1"/>
</dbReference>
<dbReference type="SMART" id="SM00448">
    <property type="entry name" value="REC"/>
    <property type="match status" value="1"/>
</dbReference>
<dbReference type="SUPFAM" id="SSF47384">
    <property type="entry name" value="Homodimeric domain of signal transducing histidine kinase"/>
    <property type="match status" value="1"/>
</dbReference>
<evidence type="ECO:0000256" key="7">
    <source>
        <dbReference type="PROSITE-ProRule" id="PRU00169"/>
    </source>
</evidence>
<feature type="transmembrane region" description="Helical" evidence="8">
    <location>
        <begin position="142"/>
        <end position="163"/>
    </location>
</feature>
<dbReference type="SMART" id="SM00388">
    <property type="entry name" value="HisKA"/>
    <property type="match status" value="1"/>
</dbReference>
<dbReference type="PANTHER" id="PTHR43711">
    <property type="entry name" value="TWO-COMPONENT HISTIDINE KINASE"/>
    <property type="match status" value="1"/>
</dbReference>
<evidence type="ECO:0000256" key="4">
    <source>
        <dbReference type="ARBA" id="ARBA00022679"/>
    </source>
</evidence>
<comment type="caution">
    <text evidence="11">The sequence shown here is derived from an EMBL/GenBank/DDBJ whole genome shotgun (WGS) entry which is preliminary data.</text>
</comment>
<keyword evidence="5 11" id="KW-0418">Kinase</keyword>
<dbReference type="InterPro" id="IPR001789">
    <property type="entry name" value="Sig_transdc_resp-reg_receiver"/>
</dbReference>
<keyword evidence="8" id="KW-1133">Transmembrane helix</keyword>
<keyword evidence="6" id="KW-0902">Two-component regulatory system</keyword>
<dbReference type="RefSeq" id="WP_123103445.1">
    <property type="nucleotide sequence ID" value="NZ_CP127527.1"/>
</dbReference>
<keyword evidence="8" id="KW-0472">Membrane</keyword>
<dbReference type="EC" id="2.7.13.3" evidence="2"/>
<dbReference type="InterPro" id="IPR003594">
    <property type="entry name" value="HATPase_dom"/>
</dbReference>
<dbReference type="Pfam" id="PF02518">
    <property type="entry name" value="HATPase_c"/>
    <property type="match status" value="1"/>
</dbReference>
<evidence type="ECO:0000256" key="8">
    <source>
        <dbReference type="SAM" id="Phobius"/>
    </source>
</evidence>
<evidence type="ECO:0000256" key="6">
    <source>
        <dbReference type="ARBA" id="ARBA00023012"/>
    </source>
</evidence>
<reference evidence="11" key="1">
    <citation type="submission" date="2018-10" db="EMBL/GenBank/DDBJ databases">
        <title>Acidithiobacillus sulfuriphilus sp. nov.: an extremely acidophilic sulfur-oxidizing chemolithotroph isolated from a neutral pH environment.</title>
        <authorList>
            <person name="Falagan C."/>
            <person name="Moya-Beltran A."/>
            <person name="Quatrini R."/>
            <person name="Johnson D.B."/>
        </authorList>
    </citation>
    <scope>NUCLEOTIDE SEQUENCE [LARGE SCALE GENOMIC DNA]</scope>
    <source>
        <strain evidence="11">CJ-2</strain>
    </source>
</reference>
<sequence>MTEMRDNAQPRSSGRLRRLMAWLLSDSPITDRDAPSALQQETTREIVTLHARILLHMPIVQLLFVIAVGWIVLPAVPLGIFLVWSVLTVGTEGLRAVSAQWMLPRVQTLAPKHMHTVFMVLDALSGAMVGLAAVLFLRHLPLLHQVLIEIILFAIAAAGVSVAVSSKYMLAAYSFLVLLGASVTWAVLHPGQAGPVAGLTLLYWGFLIGVSSESERLLKRSVQIRQERDRILQDLERSNAVAHAATDRAEQTAQARARVLAAASHDLRQPLHALSIYSAVLAANPSPQTLREVGHNIDQIVRALGGMLTDLLDLSRLSSGCYTPQQQIFALDQTAAEVCAEYDAAAAEKGLVIRSTLIPIQIAGDAPAVARIARNLIDNAIKYTDHGEIRVATMLADGGAVLSVADTGKGIATVEQEHIFEEFYQTDNPGRDRSQGVGLGLSIVRRLCELMDARISVESAPGEGACFRVIFPGPMISPGHPAAVPGEETPPSIMQGLRVYVVDDELDIRNSMRALLRLWGIDVHTAGSNQETETLFTRLGPPDLLIADLRLGESEHGAAMATRLRQEYGPFPVLMITGETASQALCQAREAGFALLQKPIAAEVLHAAIAAMLGPDIARD</sequence>
<keyword evidence="3 7" id="KW-0597">Phosphoprotein</keyword>
<dbReference type="SUPFAM" id="SSF52172">
    <property type="entry name" value="CheY-like"/>
    <property type="match status" value="1"/>
</dbReference>